<dbReference type="Gene3D" id="3.40.50.1820">
    <property type="entry name" value="alpha/beta hydrolase"/>
    <property type="match status" value="1"/>
</dbReference>
<sequence>MLSEIGLDRVNILGGSYGTALAYRIAQIHPERVTERLPTWARVAGPPPPGRRATIRVRSVPAPERWSPAPYAVTVDGYHPTSERTTA</sequence>
<dbReference type="SUPFAM" id="SSF53474">
    <property type="entry name" value="alpha/beta-Hydrolases"/>
    <property type="match status" value="1"/>
</dbReference>
<proteinExistence type="predicted"/>
<gene>
    <name evidence="1" type="ORF">ABWK59_34265</name>
</gene>
<dbReference type="InterPro" id="IPR029058">
    <property type="entry name" value="AB_hydrolase_fold"/>
</dbReference>
<evidence type="ECO:0008006" key="2">
    <source>
        <dbReference type="Google" id="ProtNLM"/>
    </source>
</evidence>
<name>A0AAU8K856_9ACTN</name>
<dbReference type="RefSeq" id="WP_354644572.1">
    <property type="nucleotide sequence ID" value="NZ_CP159872.1"/>
</dbReference>
<evidence type="ECO:0000313" key="1">
    <source>
        <dbReference type="EMBL" id="XCM83636.1"/>
    </source>
</evidence>
<organism evidence="1">
    <name type="scientific">Kitasatospora camelliae</name>
    <dbReference type="NCBI Taxonomy" id="3156397"/>
    <lineage>
        <taxon>Bacteria</taxon>
        <taxon>Bacillati</taxon>
        <taxon>Actinomycetota</taxon>
        <taxon>Actinomycetes</taxon>
        <taxon>Kitasatosporales</taxon>
        <taxon>Streptomycetaceae</taxon>
        <taxon>Kitasatospora</taxon>
    </lineage>
</organism>
<dbReference type="EMBL" id="CP159872">
    <property type="protein sequence ID" value="XCM83636.1"/>
    <property type="molecule type" value="Genomic_DNA"/>
</dbReference>
<dbReference type="KEGG" id="kcm:ABWK59_34265"/>
<dbReference type="AlphaFoldDB" id="A0AAU8K856"/>
<reference evidence="1" key="1">
    <citation type="submission" date="2024-06" db="EMBL/GenBank/DDBJ databases">
        <title>The genome sequences of Kitasatospora sp. strain HUAS MG31.</title>
        <authorList>
            <person name="Mo P."/>
        </authorList>
    </citation>
    <scope>NUCLEOTIDE SEQUENCE</scope>
    <source>
        <strain evidence="1">HUAS MG31</strain>
    </source>
</reference>
<protein>
    <recommendedName>
        <fullName evidence="2">Alpha/beta hydrolase family protein</fullName>
    </recommendedName>
</protein>
<accession>A0AAU8K856</accession>